<keyword evidence="2 5" id="KW-0326">Glycosidase</keyword>
<feature type="domain" description="Glycoside hydrolase family 31 TIM barrel" evidence="3">
    <location>
        <begin position="284"/>
        <end position="561"/>
    </location>
</feature>
<dbReference type="PANTHER" id="PTHR46959">
    <property type="entry name" value="SULFOQUINOVOSIDASE"/>
    <property type="match status" value="1"/>
</dbReference>
<dbReference type="InterPro" id="IPR000322">
    <property type="entry name" value="Glyco_hydro_31_TIM"/>
</dbReference>
<dbReference type="Proteomes" id="UP001589798">
    <property type="component" value="Unassembled WGS sequence"/>
</dbReference>
<dbReference type="SUPFAM" id="SSF74650">
    <property type="entry name" value="Galactose mutarotase-like"/>
    <property type="match status" value="1"/>
</dbReference>
<dbReference type="InterPro" id="IPR013780">
    <property type="entry name" value="Glyco_hydro_b"/>
</dbReference>
<evidence type="ECO:0000256" key="2">
    <source>
        <dbReference type="RuleBase" id="RU361185"/>
    </source>
</evidence>
<proteinExistence type="inferred from homology"/>
<evidence type="ECO:0000256" key="1">
    <source>
        <dbReference type="ARBA" id="ARBA00007806"/>
    </source>
</evidence>
<name>A0ABV6D0Y7_9SPHN</name>
<dbReference type="NCBIfam" id="NF007746">
    <property type="entry name" value="PRK10426.1"/>
    <property type="match status" value="1"/>
</dbReference>
<dbReference type="SUPFAM" id="SSF51011">
    <property type="entry name" value="Glycosyl hydrolase domain"/>
    <property type="match status" value="1"/>
</dbReference>
<dbReference type="RefSeq" id="WP_379488931.1">
    <property type="nucleotide sequence ID" value="NZ_JBHLWK010000025.1"/>
</dbReference>
<dbReference type="Gene3D" id="3.20.20.80">
    <property type="entry name" value="Glycosidases"/>
    <property type="match status" value="1"/>
</dbReference>
<evidence type="ECO:0000259" key="4">
    <source>
        <dbReference type="Pfam" id="PF21365"/>
    </source>
</evidence>
<dbReference type="InterPro" id="IPR011013">
    <property type="entry name" value="Gal_mutarotase_sf_dom"/>
</dbReference>
<dbReference type="Pfam" id="PF21365">
    <property type="entry name" value="Glyco_hydro_31_3rd"/>
    <property type="match status" value="1"/>
</dbReference>
<dbReference type="EC" id="3.2.1.20" evidence="5"/>
<keyword evidence="6" id="KW-1185">Reference proteome</keyword>
<keyword evidence="2 5" id="KW-0378">Hydrolase</keyword>
<dbReference type="PANTHER" id="PTHR46959:SF2">
    <property type="entry name" value="SULFOQUINOVOSIDASE"/>
    <property type="match status" value="1"/>
</dbReference>
<dbReference type="CDD" id="cd14752">
    <property type="entry name" value="GH31_N"/>
    <property type="match status" value="1"/>
</dbReference>
<comment type="caution">
    <text evidence="5">The sequence shown here is derived from an EMBL/GenBank/DDBJ whole genome shotgun (WGS) entry which is preliminary data.</text>
</comment>
<evidence type="ECO:0000259" key="3">
    <source>
        <dbReference type="Pfam" id="PF01055"/>
    </source>
</evidence>
<sequence length="671" mass="74066">MDVALTLKLEDGILTGVLEDRVLLRHSPDSPAFTLARGHPDIAMVRGNFRIDDAPEGHLAPAFVRREGEAFVLSAAPQGPALLRVAAEAGDALRIEALEPGYDRLWVDLVAQADEHVWGGGEQMSYLDLSGRRFPIWTSEPGVGRDKTTELTRLMDAQGMAGGDYWWTNYPQPTFLSSRRYACHLDSSAYAVLDFTDPARHRLEVWEGTARLEFFAAGDFVGLVGALSHRFGRQPPLPDWAIGGAIVGLKDGARSFARLEAIVAAGAAVSGLWCEDWIGIRQTSFGRRLFWDWSWNAARYPALPERIAELARSGIRFLGYVNPYLANDGVQYQEALEHGFLALRQDEDAPYLVDFGEFDCGVVDFTNPAALDWFAERVIGREMLDFGLSGWMADFGEYLPVDLRLHDGSDPMLMHNRWPVLWAEANARAIASRGRTGEALFFMRAGFSGVQAHCPLLWAGDQSVDFTRHDGINTVVTAALSAGLVGNAYSHSDVGGYTSLHGNVRSAELMMRWCELGAFSPVMRSHEGNRPDDNLQVDSTPELLAHFARMTRIHAALAPYVRHLSDEAVRTGLPVQRPLFLHYPDANDLYAVQDQYLYGADLVVAPVVEEGAPRRSVVLPGTAPWRHLWSGEDFAPGRHEIDAPIGSPPVFYRPDSAFAPLFAQIGKERGG</sequence>
<evidence type="ECO:0000313" key="5">
    <source>
        <dbReference type="EMBL" id="MFC0206311.1"/>
    </source>
</evidence>
<dbReference type="EMBL" id="JBHLWK010000025">
    <property type="protein sequence ID" value="MFC0206311.1"/>
    <property type="molecule type" value="Genomic_DNA"/>
</dbReference>
<dbReference type="CDD" id="cd06594">
    <property type="entry name" value="GH31_glucosidase_YihQ"/>
    <property type="match status" value="1"/>
</dbReference>
<comment type="similarity">
    <text evidence="1 2">Belongs to the glycosyl hydrolase 31 family.</text>
</comment>
<accession>A0ABV6D0Y7</accession>
<dbReference type="InterPro" id="IPR048395">
    <property type="entry name" value="Glyco_hydro_31_C"/>
</dbReference>
<dbReference type="InterPro" id="IPR044112">
    <property type="entry name" value="YihQ_TIM-like"/>
</dbReference>
<feature type="domain" description="Glycosyl hydrolase family 31 C-terminal" evidence="4">
    <location>
        <begin position="572"/>
        <end position="656"/>
    </location>
</feature>
<evidence type="ECO:0000313" key="6">
    <source>
        <dbReference type="Proteomes" id="UP001589798"/>
    </source>
</evidence>
<reference evidence="5 6" key="1">
    <citation type="submission" date="2024-09" db="EMBL/GenBank/DDBJ databases">
        <authorList>
            <person name="Sun Q."/>
            <person name="Mori K."/>
        </authorList>
    </citation>
    <scope>NUCLEOTIDE SEQUENCE [LARGE SCALE GENOMIC DNA]</scope>
    <source>
        <strain evidence="5 6">CCM 7706</strain>
    </source>
</reference>
<dbReference type="GO" id="GO:0004558">
    <property type="term" value="F:alpha-1,4-glucosidase activity"/>
    <property type="evidence" value="ECO:0007669"/>
    <property type="project" value="UniProtKB-EC"/>
</dbReference>
<dbReference type="InterPro" id="IPR052990">
    <property type="entry name" value="Sulfoquinovosidase_GH31"/>
</dbReference>
<dbReference type="InterPro" id="IPR017853">
    <property type="entry name" value="GH"/>
</dbReference>
<organism evidence="5 6">
    <name type="scientific">Novosphingobium soli</name>
    <dbReference type="NCBI Taxonomy" id="574956"/>
    <lineage>
        <taxon>Bacteria</taxon>
        <taxon>Pseudomonadati</taxon>
        <taxon>Pseudomonadota</taxon>
        <taxon>Alphaproteobacteria</taxon>
        <taxon>Sphingomonadales</taxon>
        <taxon>Sphingomonadaceae</taxon>
        <taxon>Novosphingobium</taxon>
    </lineage>
</organism>
<gene>
    <name evidence="5" type="ORF">ACFFJC_18755</name>
</gene>
<dbReference type="Pfam" id="PF01055">
    <property type="entry name" value="Glyco_hydro_31_2nd"/>
    <property type="match status" value="1"/>
</dbReference>
<protein>
    <submittedName>
        <fullName evidence="5">Alpha-glucosidase</fullName>
        <ecNumber evidence="5">3.2.1.20</ecNumber>
    </submittedName>
</protein>
<dbReference type="Gene3D" id="2.60.40.1760">
    <property type="entry name" value="glycosyl hydrolase (family 31)"/>
    <property type="match status" value="1"/>
</dbReference>
<dbReference type="SUPFAM" id="SSF51445">
    <property type="entry name" value="(Trans)glycosidases"/>
    <property type="match status" value="1"/>
</dbReference>
<dbReference type="Gene3D" id="2.60.40.1180">
    <property type="entry name" value="Golgi alpha-mannosidase II"/>
    <property type="match status" value="1"/>
</dbReference>